<reference evidence="1" key="1">
    <citation type="submission" date="2023-08" db="EMBL/GenBank/DDBJ databases">
        <authorList>
            <person name="Chen Y."/>
            <person name="Shah S."/>
            <person name="Dougan E. K."/>
            <person name="Thang M."/>
            <person name="Chan C."/>
        </authorList>
    </citation>
    <scope>NUCLEOTIDE SEQUENCE</scope>
</reference>
<name>A0AA36ITD0_9DINO</name>
<dbReference type="Proteomes" id="UP001178507">
    <property type="component" value="Unassembled WGS sequence"/>
</dbReference>
<protein>
    <submittedName>
        <fullName evidence="1">Uncharacterized protein</fullName>
    </submittedName>
</protein>
<feature type="non-terminal residue" evidence="1">
    <location>
        <position position="1"/>
    </location>
</feature>
<accession>A0AA36ITD0</accession>
<evidence type="ECO:0000313" key="1">
    <source>
        <dbReference type="EMBL" id="CAJ1393145.1"/>
    </source>
</evidence>
<comment type="caution">
    <text evidence="1">The sequence shown here is derived from an EMBL/GenBank/DDBJ whole genome shotgun (WGS) entry which is preliminary data.</text>
</comment>
<proteinExistence type="predicted"/>
<dbReference type="EMBL" id="CAUJNA010002491">
    <property type="protein sequence ID" value="CAJ1393145.1"/>
    <property type="molecule type" value="Genomic_DNA"/>
</dbReference>
<keyword evidence="2" id="KW-1185">Reference proteome</keyword>
<organism evidence="1 2">
    <name type="scientific">Effrenium voratum</name>
    <dbReference type="NCBI Taxonomy" id="2562239"/>
    <lineage>
        <taxon>Eukaryota</taxon>
        <taxon>Sar</taxon>
        <taxon>Alveolata</taxon>
        <taxon>Dinophyceae</taxon>
        <taxon>Suessiales</taxon>
        <taxon>Symbiodiniaceae</taxon>
        <taxon>Effrenium</taxon>
    </lineage>
</organism>
<dbReference type="AlphaFoldDB" id="A0AA36ITD0"/>
<evidence type="ECO:0000313" key="2">
    <source>
        <dbReference type="Proteomes" id="UP001178507"/>
    </source>
</evidence>
<gene>
    <name evidence="1" type="ORF">EVOR1521_LOCUS18072</name>
</gene>
<sequence>MRTDLDGQLKYLQNYRFLDAAHQQLRQQQLDAASQQQQMAQQRVQAQAQAQVQQVQQAAALVQNVAHNPPQ</sequence>